<name>A0ABT5FIC2_9GAMM</name>
<evidence type="ECO:0000256" key="4">
    <source>
        <dbReference type="ARBA" id="ARBA00023315"/>
    </source>
</evidence>
<dbReference type="InterPro" id="IPR006464">
    <property type="entry name" value="AcTrfase_RimI/Ard1"/>
</dbReference>
<evidence type="ECO:0000256" key="1">
    <source>
        <dbReference type="ARBA" id="ARBA00005395"/>
    </source>
</evidence>
<keyword evidence="7" id="KW-0689">Ribosomal protein</keyword>
<keyword evidence="3 7" id="KW-0808">Transferase</keyword>
<keyword evidence="7" id="KW-0687">Ribonucleoprotein</keyword>
<comment type="function">
    <text evidence="5">Acetylates the N-terminal alanine of ribosomal protein bS18.</text>
</comment>
<dbReference type="CDD" id="cd04301">
    <property type="entry name" value="NAT_SF"/>
    <property type="match status" value="1"/>
</dbReference>
<keyword evidence="2 5" id="KW-0963">Cytoplasm</keyword>
<comment type="similarity">
    <text evidence="1 5">Belongs to the acetyltransferase family. RimI subfamily.</text>
</comment>
<dbReference type="EC" id="2.3.1.266" evidence="5"/>
<dbReference type="PROSITE" id="PS51186">
    <property type="entry name" value="GNAT"/>
    <property type="match status" value="1"/>
</dbReference>
<feature type="domain" description="N-acetyltransferase" evidence="6">
    <location>
        <begin position="1"/>
        <end position="152"/>
    </location>
</feature>
<keyword evidence="8" id="KW-1185">Reference proteome</keyword>
<dbReference type="GO" id="GO:0005840">
    <property type="term" value="C:ribosome"/>
    <property type="evidence" value="ECO:0007669"/>
    <property type="project" value="UniProtKB-KW"/>
</dbReference>
<dbReference type="InterPro" id="IPR016181">
    <property type="entry name" value="Acyl_CoA_acyltransferase"/>
</dbReference>
<organism evidence="7 8">
    <name type="scientific">Psychrosphaera algicola</name>
    <dbReference type="NCBI Taxonomy" id="3023714"/>
    <lineage>
        <taxon>Bacteria</taxon>
        <taxon>Pseudomonadati</taxon>
        <taxon>Pseudomonadota</taxon>
        <taxon>Gammaproteobacteria</taxon>
        <taxon>Alteromonadales</taxon>
        <taxon>Pseudoalteromonadaceae</taxon>
        <taxon>Psychrosphaera</taxon>
    </lineage>
</organism>
<proteinExistence type="inferred from homology"/>
<keyword evidence="4 7" id="KW-0012">Acyltransferase</keyword>
<evidence type="ECO:0000259" key="6">
    <source>
        <dbReference type="PROSITE" id="PS51186"/>
    </source>
</evidence>
<dbReference type="Gene3D" id="3.40.630.30">
    <property type="match status" value="1"/>
</dbReference>
<gene>
    <name evidence="7" type="primary">rimI</name>
    <name evidence="7" type="ORF">PN838_22165</name>
</gene>
<dbReference type="Proteomes" id="UP001528411">
    <property type="component" value="Unassembled WGS sequence"/>
</dbReference>
<comment type="caution">
    <text evidence="7">The sequence shown here is derived from an EMBL/GenBank/DDBJ whole genome shotgun (WGS) entry which is preliminary data.</text>
</comment>
<protein>
    <recommendedName>
        <fullName evidence="5">[Ribosomal protein bS18]-alanine N-acetyltransferase</fullName>
        <ecNumber evidence="5">2.3.1.266</ecNumber>
    </recommendedName>
</protein>
<comment type="subcellular location">
    <subcellularLocation>
        <location evidence="5">Cytoplasm</location>
    </subcellularLocation>
</comment>
<reference evidence="7 8" key="1">
    <citation type="submission" date="2023-01" db="EMBL/GenBank/DDBJ databases">
        <title>Psychrosphaera sp. nov., isolated from marine algae.</title>
        <authorList>
            <person name="Bayburt H."/>
            <person name="Choi B.J."/>
            <person name="Kim J.M."/>
            <person name="Choi D.G."/>
            <person name="Jeon C.O."/>
        </authorList>
    </citation>
    <scope>NUCLEOTIDE SEQUENCE [LARGE SCALE GENOMIC DNA]</scope>
    <source>
        <strain evidence="7 8">G1-22</strain>
    </source>
</reference>
<evidence type="ECO:0000256" key="2">
    <source>
        <dbReference type="ARBA" id="ARBA00022490"/>
    </source>
</evidence>
<accession>A0ABT5FIC2</accession>
<dbReference type="NCBIfam" id="TIGR01575">
    <property type="entry name" value="rimI"/>
    <property type="match status" value="1"/>
</dbReference>
<dbReference type="PANTHER" id="PTHR43420:SF12">
    <property type="entry name" value="N-ACETYLTRANSFERASE DOMAIN-CONTAINING PROTEIN"/>
    <property type="match status" value="1"/>
</dbReference>
<comment type="catalytic activity">
    <reaction evidence="5">
        <text>N-terminal L-alanyl-[ribosomal protein bS18] + acetyl-CoA = N-terminal N(alpha)-acetyl-L-alanyl-[ribosomal protein bS18] + CoA + H(+)</text>
        <dbReference type="Rhea" id="RHEA:43756"/>
        <dbReference type="Rhea" id="RHEA-COMP:10676"/>
        <dbReference type="Rhea" id="RHEA-COMP:10677"/>
        <dbReference type="ChEBI" id="CHEBI:15378"/>
        <dbReference type="ChEBI" id="CHEBI:57287"/>
        <dbReference type="ChEBI" id="CHEBI:57288"/>
        <dbReference type="ChEBI" id="CHEBI:64718"/>
        <dbReference type="ChEBI" id="CHEBI:83683"/>
        <dbReference type="EC" id="2.3.1.266"/>
    </reaction>
</comment>
<evidence type="ECO:0000313" key="8">
    <source>
        <dbReference type="Proteomes" id="UP001528411"/>
    </source>
</evidence>
<dbReference type="EMBL" id="JAQOMS010000002">
    <property type="protein sequence ID" value="MDC2890936.1"/>
    <property type="molecule type" value="Genomic_DNA"/>
</dbReference>
<dbReference type="RefSeq" id="WP_272181992.1">
    <property type="nucleotide sequence ID" value="NZ_JAQOMS010000002.1"/>
</dbReference>
<dbReference type="InterPro" id="IPR050680">
    <property type="entry name" value="YpeA/RimI_acetyltransf"/>
</dbReference>
<dbReference type="Pfam" id="PF00583">
    <property type="entry name" value="Acetyltransf_1"/>
    <property type="match status" value="1"/>
</dbReference>
<dbReference type="InterPro" id="IPR000182">
    <property type="entry name" value="GNAT_dom"/>
</dbReference>
<sequence length="152" mass="16991">MKIIELNLSHITQIVSVEQQSHLTPWSEKTIEGSFGSRSHNFGLFKKAKPLDELVGYCFTDLVAGELSIENICIAKQHQNKGHGGQLLGQVLEQAVVLNADQVFLEVRASNQAAIALYHRYGFVECGRRKQYYSIPDSNLKEDAIMMSLKLG</sequence>
<dbReference type="SUPFAM" id="SSF55729">
    <property type="entry name" value="Acyl-CoA N-acyltransferases (Nat)"/>
    <property type="match status" value="1"/>
</dbReference>
<dbReference type="PANTHER" id="PTHR43420">
    <property type="entry name" value="ACETYLTRANSFERASE"/>
    <property type="match status" value="1"/>
</dbReference>
<dbReference type="GO" id="GO:0008999">
    <property type="term" value="F:protein-N-terminal-alanine acetyltransferase activity"/>
    <property type="evidence" value="ECO:0007669"/>
    <property type="project" value="UniProtKB-EC"/>
</dbReference>
<evidence type="ECO:0000313" key="7">
    <source>
        <dbReference type="EMBL" id="MDC2890936.1"/>
    </source>
</evidence>
<evidence type="ECO:0000256" key="5">
    <source>
        <dbReference type="RuleBase" id="RU363094"/>
    </source>
</evidence>
<evidence type="ECO:0000256" key="3">
    <source>
        <dbReference type="ARBA" id="ARBA00022679"/>
    </source>
</evidence>